<evidence type="ECO:0000313" key="8">
    <source>
        <dbReference type="EMBL" id="GLK88979.1"/>
    </source>
</evidence>
<dbReference type="SUPFAM" id="SSF111369">
    <property type="entry name" value="HlyD-like secretion proteins"/>
    <property type="match status" value="1"/>
</dbReference>
<feature type="coiled-coil region" evidence="3">
    <location>
        <begin position="136"/>
        <end position="163"/>
    </location>
</feature>
<dbReference type="RefSeq" id="WP_271195178.1">
    <property type="nucleotide sequence ID" value="NZ_BSFN01000004.1"/>
</dbReference>
<comment type="caution">
    <text evidence="8">The sequence shown here is derived from an EMBL/GenBank/DDBJ whole genome shotgun (WGS) entry which is preliminary data.</text>
</comment>
<keyword evidence="2 3" id="KW-0175">Coiled coil</keyword>
<evidence type="ECO:0000256" key="3">
    <source>
        <dbReference type="SAM" id="Coils"/>
    </source>
</evidence>
<dbReference type="InterPro" id="IPR058624">
    <property type="entry name" value="MdtA-like_HH"/>
</dbReference>
<evidence type="ECO:0000256" key="4">
    <source>
        <dbReference type="SAM" id="SignalP"/>
    </source>
</evidence>
<dbReference type="Pfam" id="PF25954">
    <property type="entry name" value="Beta-barrel_RND_2"/>
    <property type="match status" value="1"/>
</dbReference>
<comment type="similarity">
    <text evidence="1">Belongs to the membrane fusion protein (MFP) (TC 8.A.1) family.</text>
</comment>
<dbReference type="Gene3D" id="2.40.420.20">
    <property type="match status" value="1"/>
</dbReference>
<gene>
    <name evidence="8" type="ORF">GCM10017655_20410</name>
</gene>
<protein>
    <submittedName>
        <fullName evidence="8">Resistance-nodulation-cell division efflux membrane fusion protein</fullName>
    </submittedName>
</protein>
<evidence type="ECO:0000313" key="9">
    <source>
        <dbReference type="Proteomes" id="UP001143328"/>
    </source>
</evidence>
<dbReference type="Gene3D" id="2.40.50.100">
    <property type="match status" value="1"/>
</dbReference>
<dbReference type="NCBIfam" id="TIGR01730">
    <property type="entry name" value="RND_mfp"/>
    <property type="match status" value="1"/>
</dbReference>
<dbReference type="Pfam" id="PF25876">
    <property type="entry name" value="HH_MFP_RND"/>
    <property type="match status" value="1"/>
</dbReference>
<dbReference type="Proteomes" id="UP001143328">
    <property type="component" value="Unassembled WGS sequence"/>
</dbReference>
<dbReference type="EMBL" id="BSFN01000004">
    <property type="protein sequence ID" value="GLK88979.1"/>
    <property type="molecule type" value="Genomic_DNA"/>
</dbReference>
<reference evidence="8" key="2">
    <citation type="submission" date="2023-01" db="EMBL/GenBank/DDBJ databases">
        <authorList>
            <person name="Sun Q."/>
            <person name="Evtushenko L."/>
        </authorList>
    </citation>
    <scope>NUCLEOTIDE SEQUENCE</scope>
    <source>
        <strain evidence="8">VKM B-2935</strain>
    </source>
</reference>
<evidence type="ECO:0000259" key="6">
    <source>
        <dbReference type="Pfam" id="PF25917"/>
    </source>
</evidence>
<dbReference type="GO" id="GO:0015562">
    <property type="term" value="F:efflux transmembrane transporter activity"/>
    <property type="evidence" value="ECO:0007669"/>
    <property type="project" value="TreeGrafter"/>
</dbReference>
<dbReference type="Gene3D" id="1.10.287.470">
    <property type="entry name" value="Helix hairpin bin"/>
    <property type="match status" value="1"/>
</dbReference>
<keyword evidence="4" id="KW-0732">Signal</keyword>
<dbReference type="InterPro" id="IPR058792">
    <property type="entry name" value="Beta-barrel_RND_2"/>
</dbReference>
<feature type="domain" description="CusB-like beta-barrel" evidence="7">
    <location>
        <begin position="207"/>
        <end position="279"/>
    </location>
</feature>
<evidence type="ECO:0000256" key="2">
    <source>
        <dbReference type="ARBA" id="ARBA00023054"/>
    </source>
</evidence>
<keyword evidence="9" id="KW-1185">Reference proteome</keyword>
<name>A0A9W6K6M5_9PSED</name>
<feature type="domain" description="Multidrug resistance protein MdtA-like alpha-helical hairpin" evidence="5">
    <location>
        <begin position="99"/>
        <end position="167"/>
    </location>
</feature>
<dbReference type="PANTHER" id="PTHR30469">
    <property type="entry name" value="MULTIDRUG RESISTANCE PROTEIN MDTA"/>
    <property type="match status" value="1"/>
</dbReference>
<feature type="signal peptide" evidence="4">
    <location>
        <begin position="1"/>
        <end position="19"/>
    </location>
</feature>
<organism evidence="8 9">
    <name type="scientific">Pseudomonas turukhanskensis</name>
    <dbReference type="NCBI Taxonomy" id="1806536"/>
    <lineage>
        <taxon>Bacteria</taxon>
        <taxon>Pseudomonadati</taxon>
        <taxon>Pseudomonadota</taxon>
        <taxon>Gammaproteobacteria</taxon>
        <taxon>Pseudomonadales</taxon>
        <taxon>Pseudomonadaceae</taxon>
        <taxon>Pseudomonas</taxon>
    </lineage>
</organism>
<dbReference type="PROSITE" id="PS51257">
    <property type="entry name" value="PROKAR_LIPOPROTEIN"/>
    <property type="match status" value="1"/>
</dbReference>
<dbReference type="InterPro" id="IPR058625">
    <property type="entry name" value="MdtA-like_BSH"/>
</dbReference>
<accession>A0A9W6K6M5</accession>
<feature type="chain" id="PRO_5040950102" evidence="4">
    <location>
        <begin position="20"/>
        <end position="363"/>
    </location>
</feature>
<dbReference type="InterPro" id="IPR006143">
    <property type="entry name" value="RND_pump_MFP"/>
</dbReference>
<reference evidence="8" key="1">
    <citation type="journal article" date="2014" name="Int. J. Syst. Evol. Microbiol.">
        <title>Complete genome sequence of Corynebacterium casei LMG S-19264T (=DSM 44701T), isolated from a smear-ripened cheese.</title>
        <authorList>
            <consortium name="US DOE Joint Genome Institute (JGI-PGF)"/>
            <person name="Walter F."/>
            <person name="Albersmeier A."/>
            <person name="Kalinowski J."/>
            <person name="Ruckert C."/>
        </authorList>
    </citation>
    <scope>NUCLEOTIDE SEQUENCE</scope>
    <source>
        <strain evidence="8">VKM B-2935</strain>
    </source>
</reference>
<dbReference type="AlphaFoldDB" id="A0A9W6K6M5"/>
<evidence type="ECO:0000259" key="7">
    <source>
        <dbReference type="Pfam" id="PF25954"/>
    </source>
</evidence>
<evidence type="ECO:0000256" key="1">
    <source>
        <dbReference type="ARBA" id="ARBA00009477"/>
    </source>
</evidence>
<proteinExistence type="inferred from homology"/>
<sequence>MSRLSHVATAVLMATMLTACSEKEPEQAPPRPVLYSVVKTQQQATLGRYAGTIEARYETTVGFRTNGRIASRTVNVGDNVAKGTLLATLDPSDQENQLRASEGRMASANAQWLEAQADARRQTELFDRGVGAKANLDDAQTRLKTTRASLDQAAADVQHAKDQVSYTRLLSDFDGVVTAWRAEIGQVVAAGQEVLTLAQPDVREAVFDLPDEQVATLPTDARFTVTSQLQSDVHADARIREMAPQADAATRSRRVRLTLEQSPEELRLGTTINVQLSSQTPAHTTLPASVLIEQGNANAEQGQVWVIEPKSLAVSQRTVQVLARNGDQVVIGDGVQDGEWVVRAGVNSLKPGQVVKLDAGAEQ</sequence>
<dbReference type="PANTHER" id="PTHR30469:SF15">
    <property type="entry name" value="HLYD FAMILY OF SECRETION PROTEINS"/>
    <property type="match status" value="1"/>
</dbReference>
<dbReference type="Pfam" id="PF25917">
    <property type="entry name" value="BSH_RND"/>
    <property type="match status" value="1"/>
</dbReference>
<dbReference type="GO" id="GO:1990281">
    <property type="term" value="C:efflux pump complex"/>
    <property type="evidence" value="ECO:0007669"/>
    <property type="project" value="TreeGrafter"/>
</dbReference>
<feature type="domain" description="Multidrug resistance protein MdtA-like barrel-sandwich hybrid" evidence="6">
    <location>
        <begin position="60"/>
        <end position="193"/>
    </location>
</feature>
<evidence type="ECO:0000259" key="5">
    <source>
        <dbReference type="Pfam" id="PF25876"/>
    </source>
</evidence>
<dbReference type="Gene3D" id="2.40.30.170">
    <property type="match status" value="1"/>
</dbReference>